<protein>
    <recommendedName>
        <fullName evidence="7">Hydroxyacylglutathione hydrolase</fullName>
        <ecNumber evidence="7">3.1.2.6</ecNumber>
    </recommendedName>
    <alternativeName>
        <fullName evidence="7">Glyoxalase II</fullName>
        <shortName evidence="7">Glx II</shortName>
    </alternativeName>
</protein>
<keyword evidence="10" id="KW-1185">Reference proteome</keyword>
<dbReference type="RefSeq" id="WP_130612473.1">
    <property type="nucleotide sequence ID" value="NZ_AP019368.1"/>
</dbReference>
<evidence type="ECO:0000256" key="2">
    <source>
        <dbReference type="ARBA" id="ARBA00004963"/>
    </source>
</evidence>
<accession>A0A4P2VN93</accession>
<proteinExistence type="inferred from homology"/>
<dbReference type="GO" id="GO:0004416">
    <property type="term" value="F:hydroxyacylglutathione hydrolase activity"/>
    <property type="evidence" value="ECO:0007669"/>
    <property type="project" value="UniProtKB-UniRule"/>
</dbReference>
<organism evidence="9 10">
    <name type="scientific">Fluviispira sanaruensis</name>
    <dbReference type="NCBI Taxonomy" id="2493639"/>
    <lineage>
        <taxon>Bacteria</taxon>
        <taxon>Pseudomonadati</taxon>
        <taxon>Bdellovibrionota</taxon>
        <taxon>Oligoflexia</taxon>
        <taxon>Silvanigrellales</taxon>
        <taxon>Silvanigrellaceae</taxon>
        <taxon>Fluviispira</taxon>
    </lineage>
</organism>
<dbReference type="SMART" id="SM00849">
    <property type="entry name" value="Lactamase_B"/>
    <property type="match status" value="1"/>
</dbReference>
<dbReference type="UniPathway" id="UPA00619">
    <property type="reaction ID" value="UER00676"/>
</dbReference>
<evidence type="ECO:0000259" key="8">
    <source>
        <dbReference type="SMART" id="SM00849"/>
    </source>
</evidence>
<dbReference type="InterPro" id="IPR001279">
    <property type="entry name" value="Metallo-B-lactamas"/>
</dbReference>
<dbReference type="Gene3D" id="3.60.15.10">
    <property type="entry name" value="Ribonuclease Z/Hydroxyacylglutathione hydrolase-like"/>
    <property type="match status" value="1"/>
</dbReference>
<feature type="binding site" evidence="7">
    <location>
        <position position="174"/>
    </location>
    <ligand>
        <name>Zn(2+)</name>
        <dbReference type="ChEBI" id="CHEBI:29105"/>
        <label>2</label>
    </ligand>
</feature>
<reference evidence="9 10" key="1">
    <citation type="submission" date="2018-12" db="EMBL/GenBank/DDBJ databases">
        <title>Rubrispira sanarue gen. nov., sp., nov., a member of the order Silvanigrellales, isolated from a brackish lake in Hamamatsu Japan.</title>
        <authorList>
            <person name="Maejima Y."/>
            <person name="Iino T."/>
            <person name="Muraguchi Y."/>
            <person name="Fukuda K."/>
            <person name="Nojiri H."/>
            <person name="Ohkuma M."/>
            <person name="Moriuchi R."/>
            <person name="Dohra H."/>
            <person name="Kimbara K."/>
            <person name="Shintani M."/>
        </authorList>
    </citation>
    <scope>NUCLEOTIDE SEQUENCE [LARGE SCALE GENOMIC DNA]</scope>
    <source>
        <strain evidence="9 10">RF1110005</strain>
    </source>
</reference>
<dbReference type="InterPro" id="IPR036866">
    <property type="entry name" value="RibonucZ/Hydroxyglut_hydro"/>
</dbReference>
<comment type="similarity">
    <text evidence="3 7">Belongs to the metallo-beta-lactamase superfamily. Glyoxalase II family.</text>
</comment>
<dbReference type="SUPFAM" id="SSF56281">
    <property type="entry name" value="Metallo-hydrolase/oxidoreductase"/>
    <property type="match status" value="1"/>
</dbReference>
<evidence type="ECO:0000256" key="1">
    <source>
        <dbReference type="ARBA" id="ARBA00001623"/>
    </source>
</evidence>
<dbReference type="GO" id="GO:0046872">
    <property type="term" value="F:metal ion binding"/>
    <property type="evidence" value="ECO:0007669"/>
    <property type="project" value="UniProtKB-KW"/>
</dbReference>
<feature type="binding site" evidence="7">
    <location>
        <position position="135"/>
    </location>
    <ligand>
        <name>Zn(2+)</name>
        <dbReference type="ChEBI" id="CHEBI:29105"/>
        <label>1</label>
    </ligand>
</feature>
<dbReference type="NCBIfam" id="TIGR03413">
    <property type="entry name" value="GSH_gloB"/>
    <property type="match status" value="1"/>
</dbReference>
<dbReference type="KEGG" id="sbf:JCM31447_30120"/>
<comment type="pathway">
    <text evidence="2 7">Secondary metabolite metabolism; methylglyoxal degradation; (R)-lactate from methylglyoxal: step 2/2.</text>
</comment>
<gene>
    <name evidence="7" type="primary">gloB</name>
    <name evidence="9" type="ORF">JCM31447_30120</name>
</gene>
<dbReference type="InterPro" id="IPR017782">
    <property type="entry name" value="Hydroxyacylglutathione_Hdrlase"/>
</dbReference>
<dbReference type="EMBL" id="AP019368">
    <property type="protein sequence ID" value="BBH54541.1"/>
    <property type="molecule type" value="Genomic_DNA"/>
</dbReference>
<evidence type="ECO:0000256" key="3">
    <source>
        <dbReference type="ARBA" id="ARBA00006759"/>
    </source>
</evidence>
<feature type="binding site" evidence="7">
    <location>
        <position position="56"/>
    </location>
    <ligand>
        <name>Zn(2+)</name>
        <dbReference type="ChEBI" id="CHEBI:29105"/>
        <label>1</label>
    </ligand>
</feature>
<dbReference type="InterPro" id="IPR032282">
    <property type="entry name" value="HAGH_C"/>
</dbReference>
<feature type="binding site" evidence="7">
    <location>
        <position position="59"/>
    </location>
    <ligand>
        <name>Zn(2+)</name>
        <dbReference type="ChEBI" id="CHEBI:29105"/>
        <label>2</label>
    </ligand>
</feature>
<feature type="binding site" evidence="7">
    <location>
        <position position="54"/>
    </location>
    <ligand>
        <name>Zn(2+)</name>
        <dbReference type="ChEBI" id="CHEBI:29105"/>
        <label>1</label>
    </ligand>
</feature>
<feature type="binding site" evidence="7">
    <location>
        <position position="113"/>
    </location>
    <ligand>
        <name>Zn(2+)</name>
        <dbReference type="ChEBI" id="CHEBI:29105"/>
        <label>1</label>
    </ligand>
</feature>
<dbReference type="OrthoDB" id="5290637at2"/>
<keyword evidence="5 7" id="KW-0378">Hydrolase</keyword>
<dbReference type="CDD" id="cd07723">
    <property type="entry name" value="hydroxyacylglutathione_hydrolase_MBL-fold"/>
    <property type="match status" value="1"/>
</dbReference>
<evidence type="ECO:0000313" key="10">
    <source>
        <dbReference type="Proteomes" id="UP000291236"/>
    </source>
</evidence>
<keyword evidence="4 7" id="KW-0479">Metal-binding</keyword>
<dbReference type="GO" id="GO:0019243">
    <property type="term" value="P:methylglyoxal catabolic process to D-lactate via S-lactoyl-glutathione"/>
    <property type="evidence" value="ECO:0007669"/>
    <property type="project" value="UniProtKB-UniRule"/>
</dbReference>
<evidence type="ECO:0000256" key="7">
    <source>
        <dbReference type="HAMAP-Rule" id="MF_01374"/>
    </source>
</evidence>
<dbReference type="InterPro" id="IPR035680">
    <property type="entry name" value="Clx_II_MBL"/>
</dbReference>
<dbReference type="Proteomes" id="UP000291236">
    <property type="component" value="Chromosome"/>
</dbReference>
<dbReference type="PANTHER" id="PTHR43705:SF1">
    <property type="entry name" value="HYDROXYACYLGLUTATHIONE HYDROLASE GLOB"/>
    <property type="match status" value="1"/>
</dbReference>
<keyword evidence="6 7" id="KW-0862">Zinc</keyword>
<evidence type="ECO:0000256" key="6">
    <source>
        <dbReference type="ARBA" id="ARBA00022833"/>
    </source>
</evidence>
<dbReference type="Pfam" id="PF00753">
    <property type="entry name" value="Lactamase_B"/>
    <property type="match status" value="1"/>
</dbReference>
<dbReference type="HAMAP" id="MF_01374">
    <property type="entry name" value="Glyoxalase_2"/>
    <property type="match status" value="1"/>
</dbReference>
<feature type="domain" description="Metallo-beta-lactamase" evidence="8">
    <location>
        <begin position="11"/>
        <end position="174"/>
    </location>
</feature>
<feature type="binding site" evidence="7">
    <location>
        <position position="135"/>
    </location>
    <ligand>
        <name>Zn(2+)</name>
        <dbReference type="ChEBI" id="CHEBI:29105"/>
        <label>2</label>
    </ligand>
</feature>
<feature type="binding site" evidence="7">
    <location>
        <position position="58"/>
    </location>
    <ligand>
        <name>Zn(2+)</name>
        <dbReference type="ChEBI" id="CHEBI:29105"/>
        <label>2</label>
    </ligand>
</feature>
<dbReference type="PANTHER" id="PTHR43705">
    <property type="entry name" value="HYDROXYACYLGLUTATHIONE HYDROLASE"/>
    <property type="match status" value="1"/>
</dbReference>
<dbReference type="PIRSF" id="PIRSF005457">
    <property type="entry name" value="Glx"/>
    <property type="match status" value="1"/>
</dbReference>
<comment type="catalytic activity">
    <reaction evidence="1 7">
        <text>an S-(2-hydroxyacyl)glutathione + H2O = a 2-hydroxy carboxylate + glutathione + H(+)</text>
        <dbReference type="Rhea" id="RHEA:21864"/>
        <dbReference type="ChEBI" id="CHEBI:15377"/>
        <dbReference type="ChEBI" id="CHEBI:15378"/>
        <dbReference type="ChEBI" id="CHEBI:57925"/>
        <dbReference type="ChEBI" id="CHEBI:58896"/>
        <dbReference type="ChEBI" id="CHEBI:71261"/>
        <dbReference type="EC" id="3.1.2.6"/>
    </reaction>
</comment>
<evidence type="ECO:0000313" key="9">
    <source>
        <dbReference type="EMBL" id="BBH54541.1"/>
    </source>
</evidence>
<sequence length="263" mass="30239">MKIELLPVLNDNYIFILIDELKLEAAVIDPAEAKPVIDFLETNNLKLKHIFNTHHHSDHIGGNIKLCDFYKNVNVYAGEKDSGRIGKQDFFLKHGDTVNFADEIANIYYVPGHTLGHICYHFLMKNGESHLFIGDTIFSGGCGKIFEGTFEQMFSSLSFLRDTVPENTFIWCAHEYTLENYLILECLEPHNINIKDKIQNILSLREKNLPTIPCLISEELKINSLLRWDDPSLRNILSTKNSLETFIAVRKFRDNPPKVKIPF</sequence>
<evidence type="ECO:0000256" key="5">
    <source>
        <dbReference type="ARBA" id="ARBA00022801"/>
    </source>
</evidence>
<dbReference type="AlphaFoldDB" id="A0A4P2VN93"/>
<comment type="function">
    <text evidence="7">Thiolesterase that catalyzes the hydrolysis of S-D-lactoyl-glutathione to form glutathione and D-lactic acid.</text>
</comment>
<dbReference type="EC" id="3.1.2.6" evidence="7"/>
<comment type="cofactor">
    <cofactor evidence="7">
        <name>Zn(2+)</name>
        <dbReference type="ChEBI" id="CHEBI:29105"/>
    </cofactor>
    <text evidence="7">Binds 2 Zn(2+) ions per subunit.</text>
</comment>
<comment type="subunit">
    <text evidence="7">Monomer.</text>
</comment>
<name>A0A4P2VN93_FLUSA</name>
<dbReference type="Pfam" id="PF16123">
    <property type="entry name" value="HAGH_C"/>
    <property type="match status" value="1"/>
</dbReference>
<evidence type="ECO:0000256" key="4">
    <source>
        <dbReference type="ARBA" id="ARBA00022723"/>
    </source>
</evidence>
<dbReference type="InterPro" id="IPR050110">
    <property type="entry name" value="Glyoxalase_II_hydrolase"/>
</dbReference>